<organism evidence="2 3">
    <name type="scientific">Amphibalanus amphitrite</name>
    <name type="common">Striped barnacle</name>
    <name type="synonym">Balanus amphitrite</name>
    <dbReference type="NCBI Taxonomy" id="1232801"/>
    <lineage>
        <taxon>Eukaryota</taxon>
        <taxon>Metazoa</taxon>
        <taxon>Ecdysozoa</taxon>
        <taxon>Arthropoda</taxon>
        <taxon>Crustacea</taxon>
        <taxon>Multicrustacea</taxon>
        <taxon>Cirripedia</taxon>
        <taxon>Thoracica</taxon>
        <taxon>Thoracicalcarea</taxon>
        <taxon>Balanomorpha</taxon>
        <taxon>Balanoidea</taxon>
        <taxon>Balanidae</taxon>
        <taxon>Amphibalaninae</taxon>
        <taxon>Amphibalanus</taxon>
    </lineage>
</organism>
<name>A0A6A4WPI7_AMPAM</name>
<feature type="signal peptide" evidence="1">
    <location>
        <begin position="1"/>
        <end position="19"/>
    </location>
</feature>
<protein>
    <recommendedName>
        <fullName evidence="4">Short neuropeptide F</fullName>
    </recommendedName>
</protein>
<dbReference type="Proteomes" id="UP000440578">
    <property type="component" value="Unassembled WGS sequence"/>
</dbReference>
<accession>A0A6A4WPI7</accession>
<evidence type="ECO:0000313" key="2">
    <source>
        <dbReference type="EMBL" id="KAF0307189.1"/>
    </source>
</evidence>
<comment type="caution">
    <text evidence="2">The sequence shown here is derived from an EMBL/GenBank/DDBJ whole genome shotgun (WGS) entry which is preliminary data.</text>
</comment>
<dbReference type="EMBL" id="VIIS01000597">
    <property type="protein sequence ID" value="KAF0307189.1"/>
    <property type="molecule type" value="Genomic_DNA"/>
</dbReference>
<gene>
    <name evidence="2" type="ORF">FJT64_021435</name>
</gene>
<reference evidence="2 3" key="1">
    <citation type="submission" date="2019-07" db="EMBL/GenBank/DDBJ databases">
        <title>Draft genome assembly of a fouling barnacle, Amphibalanus amphitrite (Darwin, 1854): The first reference genome for Thecostraca.</title>
        <authorList>
            <person name="Kim W."/>
        </authorList>
    </citation>
    <scope>NUCLEOTIDE SEQUENCE [LARGE SCALE GENOMIC DNA]</scope>
    <source>
        <strain evidence="2">SNU_AA5</strain>
        <tissue evidence="2">Soma without cirri and trophi</tissue>
    </source>
</reference>
<proteinExistence type="predicted"/>
<dbReference type="AlphaFoldDB" id="A0A6A4WPI7"/>
<evidence type="ECO:0000313" key="3">
    <source>
        <dbReference type="Proteomes" id="UP000440578"/>
    </source>
</evidence>
<feature type="chain" id="PRO_5025443329" description="Short neuropeptide F" evidence="1">
    <location>
        <begin position="20"/>
        <end position="102"/>
    </location>
</feature>
<dbReference type="OrthoDB" id="6384556at2759"/>
<evidence type="ECO:0000256" key="1">
    <source>
        <dbReference type="SAM" id="SignalP"/>
    </source>
</evidence>
<evidence type="ECO:0008006" key="4">
    <source>
        <dbReference type="Google" id="ProtNLM"/>
    </source>
</evidence>
<keyword evidence="3" id="KW-1185">Reference proteome</keyword>
<sequence length="102" mass="11343">MNTMLVSCLLVGLVISCQAASVCGFDHKAQDQSQSLESLYDMWQMQKLARAPYDHQLIRKSSAGPLRLRFGKRTLGDRIAELLAERRASADLYGPDDLSKSV</sequence>
<keyword evidence="1" id="KW-0732">Signal</keyword>